<dbReference type="CDD" id="cd00448">
    <property type="entry name" value="YjgF_YER057c_UK114_family"/>
    <property type="match status" value="1"/>
</dbReference>
<dbReference type="OrthoDB" id="9799840at2"/>
<comment type="caution">
    <text evidence="1">The sequence shown here is derived from an EMBL/GenBank/DDBJ whole genome shotgun (WGS) entry which is preliminary data.</text>
</comment>
<dbReference type="PANTHER" id="PTHR43857">
    <property type="entry name" value="BLR7761 PROTEIN"/>
    <property type="match status" value="1"/>
</dbReference>
<sequence>MTPLAPPSLAAPFGAYSHGIASGGMIVTSGQLALAPDGTIPEGVTAQAEMCFTNIAAILAEAGADFSHVLRFTAFVTRREDMAAYMAVRDRHVRDLSVKPASTLLIVSGFTRPEFLVEIEAVALVPQT</sequence>
<protein>
    <submittedName>
        <fullName evidence="1">Enamine deaminase RidA (YjgF/YER057c/UK114 family)</fullName>
    </submittedName>
</protein>
<name>A0A562NXI6_9RHOB</name>
<dbReference type="EMBL" id="VLKU01000002">
    <property type="protein sequence ID" value="TWI36938.1"/>
    <property type="molecule type" value="Genomic_DNA"/>
</dbReference>
<dbReference type="InterPro" id="IPR006175">
    <property type="entry name" value="YjgF/YER057c/UK114"/>
</dbReference>
<proteinExistence type="predicted"/>
<dbReference type="Proteomes" id="UP000316225">
    <property type="component" value="Unassembled WGS sequence"/>
</dbReference>
<dbReference type="Gene3D" id="3.30.1330.40">
    <property type="entry name" value="RutC-like"/>
    <property type="match status" value="1"/>
</dbReference>
<organism evidence="1 2">
    <name type="scientific">Paracoccus sulfuroxidans</name>
    <dbReference type="NCBI Taxonomy" id="384678"/>
    <lineage>
        <taxon>Bacteria</taxon>
        <taxon>Pseudomonadati</taxon>
        <taxon>Pseudomonadota</taxon>
        <taxon>Alphaproteobacteria</taxon>
        <taxon>Rhodobacterales</taxon>
        <taxon>Paracoccaceae</taxon>
        <taxon>Paracoccus</taxon>
    </lineage>
</organism>
<dbReference type="RefSeq" id="WP_145396358.1">
    <property type="nucleotide sequence ID" value="NZ_VLKU01000002.1"/>
</dbReference>
<accession>A0A562NXI6</accession>
<evidence type="ECO:0000313" key="2">
    <source>
        <dbReference type="Proteomes" id="UP000316225"/>
    </source>
</evidence>
<dbReference type="PANTHER" id="PTHR43857:SF1">
    <property type="entry name" value="YJGH FAMILY PROTEIN"/>
    <property type="match status" value="1"/>
</dbReference>
<dbReference type="AlphaFoldDB" id="A0A562NXI6"/>
<dbReference type="Pfam" id="PF01042">
    <property type="entry name" value="Ribonuc_L-PSP"/>
    <property type="match status" value="1"/>
</dbReference>
<keyword evidence="2" id="KW-1185">Reference proteome</keyword>
<evidence type="ECO:0000313" key="1">
    <source>
        <dbReference type="EMBL" id="TWI36938.1"/>
    </source>
</evidence>
<dbReference type="InterPro" id="IPR035959">
    <property type="entry name" value="RutC-like_sf"/>
</dbReference>
<gene>
    <name evidence="1" type="ORF">IQ24_00725</name>
</gene>
<dbReference type="SUPFAM" id="SSF55298">
    <property type="entry name" value="YjgF-like"/>
    <property type="match status" value="1"/>
</dbReference>
<reference evidence="1 2" key="1">
    <citation type="journal article" date="2015" name="Stand. Genomic Sci.">
        <title>Genomic Encyclopedia of Bacterial and Archaeal Type Strains, Phase III: the genomes of soil and plant-associated and newly described type strains.</title>
        <authorList>
            <person name="Whitman W.B."/>
            <person name="Woyke T."/>
            <person name="Klenk H.P."/>
            <person name="Zhou Y."/>
            <person name="Lilburn T.G."/>
            <person name="Beck B.J."/>
            <person name="De Vos P."/>
            <person name="Vandamme P."/>
            <person name="Eisen J.A."/>
            <person name="Garrity G."/>
            <person name="Hugenholtz P."/>
            <person name="Kyrpides N.C."/>
        </authorList>
    </citation>
    <scope>NUCLEOTIDE SEQUENCE [LARGE SCALE GENOMIC DNA]</scope>
    <source>
        <strain evidence="1 2">CGMCC 1.5364</strain>
    </source>
</reference>